<protein>
    <submittedName>
        <fullName evidence="2">Uncharacterized protein</fullName>
    </submittedName>
</protein>
<reference evidence="2 3" key="1">
    <citation type="journal article" date="2016" name="Mol. Biol. Evol.">
        <title>Comparative Genomics of Early-Diverging Mushroom-Forming Fungi Provides Insights into the Origins of Lignocellulose Decay Capabilities.</title>
        <authorList>
            <person name="Nagy L.G."/>
            <person name="Riley R."/>
            <person name="Tritt A."/>
            <person name="Adam C."/>
            <person name="Daum C."/>
            <person name="Floudas D."/>
            <person name="Sun H."/>
            <person name="Yadav J.S."/>
            <person name="Pangilinan J."/>
            <person name="Larsson K.H."/>
            <person name="Matsuura K."/>
            <person name="Barry K."/>
            <person name="Labutti K."/>
            <person name="Kuo R."/>
            <person name="Ohm R.A."/>
            <person name="Bhattacharya S.S."/>
            <person name="Shirouzu T."/>
            <person name="Yoshinaga Y."/>
            <person name="Martin F.M."/>
            <person name="Grigoriev I.V."/>
            <person name="Hibbett D.S."/>
        </authorList>
    </citation>
    <scope>NUCLEOTIDE SEQUENCE [LARGE SCALE GENOMIC DNA]</scope>
    <source>
        <strain evidence="2 3">CBS 109695</strain>
    </source>
</reference>
<evidence type="ECO:0000313" key="3">
    <source>
        <dbReference type="Proteomes" id="UP000076532"/>
    </source>
</evidence>
<gene>
    <name evidence="2" type="ORF">FIBSPDRAFT_940106</name>
</gene>
<evidence type="ECO:0000256" key="1">
    <source>
        <dbReference type="SAM" id="MobiDB-lite"/>
    </source>
</evidence>
<dbReference type="AlphaFoldDB" id="A0A167WKF6"/>
<feature type="compositionally biased region" description="Basic and acidic residues" evidence="1">
    <location>
        <begin position="292"/>
        <end position="308"/>
    </location>
</feature>
<keyword evidence="3" id="KW-1185">Reference proteome</keyword>
<feature type="region of interest" description="Disordered" evidence="1">
    <location>
        <begin position="278"/>
        <end position="308"/>
    </location>
</feature>
<organism evidence="2 3">
    <name type="scientific">Athelia psychrophila</name>
    <dbReference type="NCBI Taxonomy" id="1759441"/>
    <lineage>
        <taxon>Eukaryota</taxon>
        <taxon>Fungi</taxon>
        <taxon>Dikarya</taxon>
        <taxon>Basidiomycota</taxon>
        <taxon>Agaricomycotina</taxon>
        <taxon>Agaricomycetes</taxon>
        <taxon>Agaricomycetidae</taxon>
        <taxon>Atheliales</taxon>
        <taxon>Atheliaceae</taxon>
        <taxon>Athelia</taxon>
    </lineage>
</organism>
<name>A0A167WKF6_9AGAM</name>
<dbReference type="Proteomes" id="UP000076532">
    <property type="component" value="Unassembled WGS sequence"/>
</dbReference>
<proteinExistence type="predicted"/>
<sequence length="308" mass="34941">MTIQGGVVAQLGRIFGDIIPAGSQCLCRGNVAVHLAAATHIRAERHIDGPTLRSTALHSRRLTQRALAVTCVILEACLHLAGECSVLDIYSAVVTEHHGKSFCTHEAHPFLRLYLDSRTMWEGPADCGRRTVFAYDNQRPGPAYEMNLESIESIERREVMEDVRTWWVAAMGEWKVGLRLVEDKRRHTRKGIRAAVETVPEMRHAIRNGTLVSVGLFAETETDGDWVQFRIARSWGGITLQRSSRLGDRRGEKYDRGWESGSRRKEVGDIQVQAGRGGVQRRFVMRKHQRRKAEAEREKQNYYEKSPP</sequence>
<accession>A0A167WKF6</accession>
<evidence type="ECO:0000313" key="2">
    <source>
        <dbReference type="EMBL" id="KZP06200.1"/>
    </source>
</evidence>
<dbReference type="EMBL" id="KV417799">
    <property type="protein sequence ID" value="KZP06200.1"/>
    <property type="molecule type" value="Genomic_DNA"/>
</dbReference>